<keyword evidence="12" id="KW-0106">Calcium</keyword>
<dbReference type="PANTHER" id="PTHR11742:SF101">
    <property type="entry name" value="MANNOSYL-OLIGOSACCHARIDE ALPHA-1,2-MANNOSIDASE 1B"/>
    <property type="match status" value="1"/>
</dbReference>
<dbReference type="OrthoDB" id="8118055at2759"/>
<dbReference type="Proteomes" id="UP000799429">
    <property type="component" value="Unassembled WGS sequence"/>
</dbReference>
<keyword evidence="12" id="KW-0479">Metal-binding</keyword>
<protein>
    <recommendedName>
        <fullName evidence="14">alpha-1,2-Mannosidase</fullName>
        <ecNumber evidence="14">3.2.1.-</ecNumber>
    </recommendedName>
</protein>
<dbReference type="InterPro" id="IPR036026">
    <property type="entry name" value="Seven-hairpin_glycosidases"/>
</dbReference>
<evidence type="ECO:0000256" key="1">
    <source>
        <dbReference type="ARBA" id="ARBA00001913"/>
    </source>
</evidence>
<evidence type="ECO:0000313" key="17">
    <source>
        <dbReference type="Proteomes" id="UP000799429"/>
    </source>
</evidence>
<keyword evidence="4 15" id="KW-0732">Signal</keyword>
<evidence type="ECO:0000256" key="8">
    <source>
        <dbReference type="ARBA" id="ARBA00023295"/>
    </source>
</evidence>
<name>A0A9P4VMX2_9PEZI</name>
<comment type="caution">
    <text evidence="16">The sequence shown here is derived from an EMBL/GenBank/DDBJ whole genome shotgun (WGS) entry which is preliminary data.</text>
</comment>
<feature type="active site" description="Proton donor" evidence="11">
    <location>
        <position position="377"/>
    </location>
</feature>
<dbReference type="GO" id="GO:0016020">
    <property type="term" value="C:membrane"/>
    <property type="evidence" value="ECO:0007669"/>
    <property type="project" value="InterPro"/>
</dbReference>
<proteinExistence type="inferred from homology"/>
<reference evidence="16" key="1">
    <citation type="journal article" date="2020" name="Stud. Mycol.">
        <title>101 Dothideomycetes genomes: a test case for predicting lifestyles and emergence of pathogens.</title>
        <authorList>
            <person name="Haridas S."/>
            <person name="Albert R."/>
            <person name="Binder M."/>
            <person name="Bloem J."/>
            <person name="Labutti K."/>
            <person name="Salamov A."/>
            <person name="Andreopoulos B."/>
            <person name="Baker S."/>
            <person name="Barry K."/>
            <person name="Bills G."/>
            <person name="Bluhm B."/>
            <person name="Cannon C."/>
            <person name="Castanera R."/>
            <person name="Culley D."/>
            <person name="Daum C."/>
            <person name="Ezra D."/>
            <person name="Gonzalez J."/>
            <person name="Henrissat B."/>
            <person name="Kuo A."/>
            <person name="Liang C."/>
            <person name="Lipzen A."/>
            <person name="Lutzoni F."/>
            <person name="Magnuson J."/>
            <person name="Mondo S."/>
            <person name="Nolan M."/>
            <person name="Ohm R."/>
            <person name="Pangilinan J."/>
            <person name="Park H.-J."/>
            <person name="Ramirez L."/>
            <person name="Alfaro M."/>
            <person name="Sun H."/>
            <person name="Tritt A."/>
            <person name="Yoshinaga Y."/>
            <person name="Zwiers L.-H."/>
            <person name="Turgeon B."/>
            <person name="Goodwin S."/>
            <person name="Spatafora J."/>
            <person name="Crous P."/>
            <person name="Grigoriev I."/>
        </authorList>
    </citation>
    <scope>NUCLEOTIDE SEQUENCE</scope>
    <source>
        <strain evidence="16">CBS 101060</strain>
    </source>
</reference>
<feature type="active site" evidence="11">
    <location>
        <position position="415"/>
    </location>
</feature>
<comment type="catalytic activity">
    <reaction evidence="10">
        <text>N(4)-(alpha-D-Man-(1-&gt;2)-alpha-D-Man-(1-&gt;2)-alpha-D-Man-(1-&gt;3)-[alpha-D-Man-(1-&gt;2)-alpha-D-Man-(1-&gt;3)-[alpha-D-Man-(1-&gt;2)-alpha-D-Man-(1-&gt;6)]-alpha-D-Man-(1-&gt;6)]-beta-D-Man-(1-&gt;4)-beta-D-GlcNAc-(1-&gt;4)-beta-D-GlcNAc)-L-asparaginyl-[protein] (N-glucan mannose isomer 9A1,2,3B1,2,3) + 4 H2O = N(4)-(alpha-D-Man-(1-&gt;3)-[alpha-D-Man-(1-&gt;3)-[alpha-D-Man-(1-&gt;6)]-alpha-D-Man-(1-&gt;6)]-beta-D-Man-(1-&gt;4)-beta-D-GlcNAc-(1-&gt;4)-beta-D-GlcNAc)-L-asparaginyl-[protein] (N-glucan mannose isomer 5A1,2) + 4 beta-D-mannose</text>
        <dbReference type="Rhea" id="RHEA:56008"/>
        <dbReference type="Rhea" id="RHEA-COMP:14356"/>
        <dbReference type="Rhea" id="RHEA-COMP:14367"/>
        <dbReference type="ChEBI" id="CHEBI:15377"/>
        <dbReference type="ChEBI" id="CHEBI:28563"/>
        <dbReference type="ChEBI" id="CHEBI:59087"/>
        <dbReference type="ChEBI" id="CHEBI:139493"/>
        <dbReference type="EC" id="3.2.1.113"/>
    </reaction>
</comment>
<evidence type="ECO:0000256" key="9">
    <source>
        <dbReference type="ARBA" id="ARBA00047669"/>
    </source>
</evidence>
<gene>
    <name evidence="16" type="ORF">M501DRAFT_1033298</name>
</gene>
<feature type="signal peptide" evidence="15">
    <location>
        <begin position="1"/>
        <end position="17"/>
    </location>
</feature>
<comment type="cofactor">
    <cofactor evidence="1 12">
        <name>Ca(2+)</name>
        <dbReference type="ChEBI" id="CHEBI:29108"/>
    </cofactor>
</comment>
<evidence type="ECO:0000256" key="6">
    <source>
        <dbReference type="ARBA" id="ARBA00023157"/>
    </source>
</evidence>
<evidence type="ECO:0000256" key="11">
    <source>
        <dbReference type="PIRSR" id="PIRSR601382-1"/>
    </source>
</evidence>
<evidence type="ECO:0000256" key="10">
    <source>
        <dbReference type="ARBA" id="ARBA00048605"/>
    </source>
</evidence>
<dbReference type="SUPFAM" id="SSF48225">
    <property type="entry name" value="Seven-hairpin glycosidases"/>
    <property type="match status" value="1"/>
</dbReference>
<dbReference type="InterPro" id="IPR001382">
    <property type="entry name" value="Glyco_hydro_47"/>
</dbReference>
<comment type="pathway">
    <text evidence="2">Protein modification; protein glycosylation.</text>
</comment>
<feature type="disulfide bond" evidence="13">
    <location>
        <begin position="334"/>
        <end position="363"/>
    </location>
</feature>
<feature type="chain" id="PRO_5040210500" description="alpha-1,2-Mannosidase" evidence="15">
    <location>
        <begin position="18"/>
        <end position="546"/>
    </location>
</feature>
<keyword evidence="8 14" id="KW-0326">Glycosidase</keyword>
<dbReference type="PRINTS" id="PR00747">
    <property type="entry name" value="GLYHDRLASE47"/>
</dbReference>
<evidence type="ECO:0000256" key="3">
    <source>
        <dbReference type="ARBA" id="ARBA00007658"/>
    </source>
</evidence>
<dbReference type="EC" id="3.2.1.-" evidence="14"/>
<evidence type="ECO:0000256" key="14">
    <source>
        <dbReference type="RuleBase" id="RU361193"/>
    </source>
</evidence>
<organism evidence="16 17">
    <name type="scientific">Patellaria atrata CBS 101060</name>
    <dbReference type="NCBI Taxonomy" id="1346257"/>
    <lineage>
        <taxon>Eukaryota</taxon>
        <taxon>Fungi</taxon>
        <taxon>Dikarya</taxon>
        <taxon>Ascomycota</taxon>
        <taxon>Pezizomycotina</taxon>
        <taxon>Dothideomycetes</taxon>
        <taxon>Dothideomycetes incertae sedis</taxon>
        <taxon>Patellariales</taxon>
        <taxon>Patellariaceae</taxon>
        <taxon>Patellaria</taxon>
    </lineage>
</organism>
<dbReference type="Pfam" id="PF01532">
    <property type="entry name" value="Glyco_hydro_47"/>
    <property type="match status" value="1"/>
</dbReference>
<evidence type="ECO:0000313" key="16">
    <source>
        <dbReference type="EMBL" id="KAF2837118.1"/>
    </source>
</evidence>
<evidence type="ECO:0000256" key="2">
    <source>
        <dbReference type="ARBA" id="ARBA00004922"/>
    </source>
</evidence>
<sequence length="546" mass="58874">MRLSLVLVACFVHCGFSAVIDAASSRTRFACRRAEGGPDQEKADAVKQVFLHAWNGYYEYAFPNDELKPADNTFGNSRNGWGASAVDALSTALIMELPEVVDQILEHIATIDFSHDKTDKVTSVFETTIRYLAGMLSGYDLLKGPLAHLAANPSNVDVLLTQSVNLANILSHAFSTPSGIPNNGFFVNNLTQTDANTTGLAVAGTLILEWTHLADLTGNTTYHDLVSKAESYLLNPTPAPPFPGLLGSDIALSNGSFTNAQGGWSGGTDSYYEYLLKMYIYSPTRFAAYRTAWEQAADSSIRHLASHPSSRPSLTFLAEFNGTTPVLNSEHLTCFDGGNFILAGLVLANDTYTSFGLDLVDACHATYTATATGIGPESFGWAVDANATGVPVNQTDFYNEHGFFVKNDDYILRPEVLESIYYAYRATRDGGYQAWVWDAFVAINGTTRVGSGFSGIEDVRVEGGGGFTNMQESFWFAEVLKYVYLTFAGEAEWQVGGGGGPEGQRGGFNTEAHPFRVGGGSRWVAESVVHKATGGKVRAGLSIVVE</sequence>
<dbReference type="InterPro" id="IPR012341">
    <property type="entry name" value="6hp_glycosidase-like_sf"/>
</dbReference>
<comment type="catalytic activity">
    <reaction evidence="9">
        <text>N(4)-(alpha-D-Man-(1-&gt;2)-alpha-D-Man-(1-&gt;2)-alpha-D-Man-(1-&gt;3)-[alpha-D-Man-(1-&gt;3)-[alpha-D-Man-(1-&gt;2)-alpha-D-Man-(1-&gt;6)]-alpha-D-Man-(1-&gt;6)]-beta-D-Man-(1-&gt;4)-beta-D-GlcNAc-(1-&gt;4)-beta-D-GlcNAc)-L-asparaginyl-[protein] (N-glucan mannose isomer 8A1,2,3B1,3) + 3 H2O = N(4)-(alpha-D-Man-(1-&gt;3)-[alpha-D-Man-(1-&gt;3)-[alpha-D-Man-(1-&gt;6)]-alpha-D-Man-(1-&gt;6)]-beta-D-Man-(1-&gt;4)-beta-D-GlcNAc-(1-&gt;4)-beta-D-GlcNAc)-L-asparaginyl-[protein] (N-glucan mannose isomer 5A1,2) + 3 beta-D-mannose</text>
        <dbReference type="Rhea" id="RHEA:56028"/>
        <dbReference type="Rhea" id="RHEA-COMP:14358"/>
        <dbReference type="Rhea" id="RHEA-COMP:14367"/>
        <dbReference type="ChEBI" id="CHEBI:15377"/>
        <dbReference type="ChEBI" id="CHEBI:28563"/>
        <dbReference type="ChEBI" id="CHEBI:59087"/>
        <dbReference type="ChEBI" id="CHEBI:60628"/>
        <dbReference type="EC" id="3.2.1.113"/>
    </reaction>
</comment>
<evidence type="ECO:0000256" key="4">
    <source>
        <dbReference type="ARBA" id="ARBA00022729"/>
    </source>
</evidence>
<keyword evidence="6 13" id="KW-1015">Disulfide bond</keyword>
<evidence type="ECO:0000256" key="12">
    <source>
        <dbReference type="PIRSR" id="PIRSR601382-2"/>
    </source>
</evidence>
<dbReference type="AlphaFoldDB" id="A0A9P4VMX2"/>
<dbReference type="FunFam" id="1.50.10.10:FF:000047">
    <property type="entry name" value="Mannosyl-oligosaccharide alpha-1,2-mannosidase"/>
    <property type="match status" value="1"/>
</dbReference>
<dbReference type="InterPro" id="IPR050749">
    <property type="entry name" value="Glycosyl_Hydrolase_47"/>
</dbReference>
<evidence type="ECO:0000256" key="13">
    <source>
        <dbReference type="PIRSR" id="PIRSR601382-3"/>
    </source>
</evidence>
<dbReference type="GO" id="GO:0005509">
    <property type="term" value="F:calcium ion binding"/>
    <property type="evidence" value="ECO:0007669"/>
    <property type="project" value="InterPro"/>
</dbReference>
<dbReference type="Gene3D" id="1.50.10.10">
    <property type="match status" value="1"/>
</dbReference>
<dbReference type="EMBL" id="MU006101">
    <property type="protein sequence ID" value="KAF2837118.1"/>
    <property type="molecule type" value="Genomic_DNA"/>
</dbReference>
<dbReference type="PANTHER" id="PTHR11742">
    <property type="entry name" value="MANNOSYL-OLIGOSACCHARIDE ALPHA-1,2-MANNOSIDASE-RELATED"/>
    <property type="match status" value="1"/>
</dbReference>
<feature type="active site" evidence="11">
    <location>
        <position position="269"/>
    </location>
</feature>
<keyword evidence="5 14" id="KW-0378">Hydrolase</keyword>
<evidence type="ECO:0000256" key="15">
    <source>
        <dbReference type="SAM" id="SignalP"/>
    </source>
</evidence>
<evidence type="ECO:0000256" key="7">
    <source>
        <dbReference type="ARBA" id="ARBA00023180"/>
    </source>
</evidence>
<feature type="active site" description="Proton donor" evidence="11">
    <location>
        <position position="126"/>
    </location>
</feature>
<dbReference type="GO" id="GO:0005975">
    <property type="term" value="P:carbohydrate metabolic process"/>
    <property type="evidence" value="ECO:0007669"/>
    <property type="project" value="InterPro"/>
</dbReference>
<dbReference type="GO" id="GO:0036503">
    <property type="term" value="P:ERAD pathway"/>
    <property type="evidence" value="ECO:0007669"/>
    <property type="project" value="UniProtKB-ARBA"/>
</dbReference>
<dbReference type="GO" id="GO:0005783">
    <property type="term" value="C:endoplasmic reticulum"/>
    <property type="evidence" value="ECO:0007669"/>
    <property type="project" value="TreeGrafter"/>
</dbReference>
<dbReference type="GO" id="GO:0004571">
    <property type="term" value="F:mannosyl-oligosaccharide 1,2-alpha-mannosidase activity"/>
    <property type="evidence" value="ECO:0007669"/>
    <property type="project" value="UniProtKB-EC"/>
</dbReference>
<evidence type="ECO:0000256" key="5">
    <source>
        <dbReference type="ARBA" id="ARBA00022801"/>
    </source>
</evidence>
<keyword evidence="7" id="KW-0325">Glycoprotein</keyword>
<comment type="similarity">
    <text evidence="3 14">Belongs to the glycosyl hydrolase 47 family.</text>
</comment>
<accession>A0A9P4VMX2</accession>
<keyword evidence="17" id="KW-1185">Reference proteome</keyword>
<feature type="binding site" evidence="12">
    <location>
        <position position="510"/>
    </location>
    <ligand>
        <name>Ca(2+)</name>
        <dbReference type="ChEBI" id="CHEBI:29108"/>
    </ligand>
</feature>